<feature type="region of interest" description="Disordered" evidence="4">
    <location>
        <begin position="147"/>
        <end position="182"/>
    </location>
</feature>
<dbReference type="EMBL" id="CDMZ01000408">
    <property type="protein sequence ID" value="CEM13694.1"/>
    <property type="molecule type" value="Genomic_DNA"/>
</dbReference>
<dbReference type="Pfam" id="PF09751">
    <property type="entry name" value="Es2"/>
    <property type="match status" value="1"/>
</dbReference>
<dbReference type="VEuPathDB" id="CryptoDB:Cvel_17279"/>
<dbReference type="InterPro" id="IPR019148">
    <property type="entry name" value="Nuclear_protein_DGCR14_ESS-2"/>
</dbReference>
<reference evidence="5" key="1">
    <citation type="submission" date="2014-11" db="EMBL/GenBank/DDBJ databases">
        <authorList>
            <person name="Otto D Thomas"/>
            <person name="Naeem Raeece"/>
        </authorList>
    </citation>
    <scope>NUCLEOTIDE SEQUENCE</scope>
</reference>
<dbReference type="GO" id="GO:0071013">
    <property type="term" value="C:catalytic step 2 spliceosome"/>
    <property type="evidence" value="ECO:0007669"/>
    <property type="project" value="TreeGrafter"/>
</dbReference>
<gene>
    <name evidence="5" type="ORF">Cvel_17279</name>
</gene>
<evidence type="ECO:0000256" key="2">
    <source>
        <dbReference type="ARBA" id="ARBA00009072"/>
    </source>
</evidence>
<feature type="region of interest" description="Disordered" evidence="4">
    <location>
        <begin position="317"/>
        <end position="381"/>
    </location>
</feature>
<organism evidence="5">
    <name type="scientific">Chromera velia CCMP2878</name>
    <dbReference type="NCBI Taxonomy" id="1169474"/>
    <lineage>
        <taxon>Eukaryota</taxon>
        <taxon>Sar</taxon>
        <taxon>Alveolata</taxon>
        <taxon>Colpodellida</taxon>
        <taxon>Chromeraceae</taxon>
        <taxon>Chromera</taxon>
    </lineage>
</organism>
<comment type="subcellular location">
    <subcellularLocation>
        <location evidence="1">Nucleus</location>
    </subcellularLocation>
</comment>
<evidence type="ECO:0000256" key="3">
    <source>
        <dbReference type="ARBA" id="ARBA00023242"/>
    </source>
</evidence>
<dbReference type="PhylomeDB" id="A0A0G4FJB8"/>
<feature type="compositionally biased region" description="Low complexity" evidence="4">
    <location>
        <begin position="556"/>
        <end position="578"/>
    </location>
</feature>
<name>A0A0G4FJB8_9ALVE</name>
<feature type="compositionally biased region" description="Basic and acidic residues" evidence="4">
    <location>
        <begin position="675"/>
        <end position="707"/>
    </location>
</feature>
<feature type="compositionally biased region" description="Low complexity" evidence="4">
    <location>
        <begin position="632"/>
        <end position="665"/>
    </location>
</feature>
<dbReference type="PANTHER" id="PTHR12940">
    <property type="entry name" value="ES-2 PROTEIN - RELATED"/>
    <property type="match status" value="1"/>
</dbReference>
<protein>
    <submittedName>
        <fullName evidence="5">Uncharacterized protein</fullName>
    </submittedName>
</protein>
<sequence>MEDIPGSPVPPVAVAAAAAAAAAPDSATGVAAADVSSAPSALALNKRGEGEVVLRTAEEKHVLVVKERRAQELQLAVAVPDPYPRTRAPPRVMYEEDYVGMLDEIIERDYFPDLPRLRAFNDFAEASRKKDTAKMLEAQARLLIASTPAGTEKGTPARSASSAVQGQGEVSDAGGESRVLAVPGTSGSRVTLVDGREVSVKKSMRLDDFQRVYTSEDNASFETIMEKEMEVRRATEGWIEDKQKEHNLRRQLNLHAIEDGKPADSLLYTKHTARNNLMFPGRALEDQQTGDTKQTALAVPAKAENKQIAFRNTRFTTAQQDSDEQEQRQKASLAAKQAEADDESFHRRFLQTGELPPSASQTGGGGGLQDPEDLQLPLGRGGFAYVGTPSLNPDSIGASPLMTWGQVASTPLLLGPKGEGPSFELRDPSNKETLALRLAESAGKKIRDKKRKMTDELRSVLNPGSIIRQGTGGQTARVQGGSGRRERPGTSLILRGRFGTNETLSIDRRLADLAAKNPACAQILNSMASKGRLQGLGGDAQLRQSYSGRSRRGSDVRSVMSVEGGSRGSSSMSMQGRSQRGGGSKRPHPNGSELPAAAAAAAAGGGEGSGKRPRHGVAAPSQQTEKDGRAGGASASSSARVGVPASSSSSSVSADAAFAALGFVSDARGMTPAGRDGETSKRGETQAERERASGVKGGKAGEGKDSGLTDDLLLFGN</sequence>
<feature type="region of interest" description="Disordered" evidence="4">
    <location>
        <begin position="464"/>
        <end position="489"/>
    </location>
</feature>
<comment type="similarity">
    <text evidence="2">Belongs to the ESS2 family.</text>
</comment>
<proteinExistence type="inferred from homology"/>
<dbReference type="PANTHER" id="PTHR12940:SF0">
    <property type="entry name" value="SPLICING FACTOR ESS-2 HOMOLOG"/>
    <property type="match status" value="1"/>
</dbReference>
<accession>A0A0G4FJB8</accession>
<dbReference type="AlphaFoldDB" id="A0A0G4FJB8"/>
<keyword evidence="3" id="KW-0539">Nucleus</keyword>
<evidence type="ECO:0000256" key="4">
    <source>
        <dbReference type="SAM" id="MobiDB-lite"/>
    </source>
</evidence>
<feature type="region of interest" description="Disordered" evidence="4">
    <location>
        <begin position="543"/>
        <end position="717"/>
    </location>
</feature>
<evidence type="ECO:0000313" key="5">
    <source>
        <dbReference type="EMBL" id="CEM13694.1"/>
    </source>
</evidence>
<evidence type="ECO:0000256" key="1">
    <source>
        <dbReference type="ARBA" id="ARBA00004123"/>
    </source>
</evidence>